<evidence type="ECO:0000313" key="2">
    <source>
        <dbReference type="EMBL" id="KAK4450257.1"/>
    </source>
</evidence>
<dbReference type="PANTHER" id="PTHR35204:SF1">
    <property type="entry name" value="ENTEROTOXIN"/>
    <property type="match status" value="1"/>
</dbReference>
<protein>
    <submittedName>
        <fullName evidence="2">Uncharacterized protein</fullName>
    </submittedName>
</protein>
<gene>
    <name evidence="2" type="ORF">QBC34DRAFT_493943</name>
</gene>
<dbReference type="AlphaFoldDB" id="A0AAV9GPZ0"/>
<evidence type="ECO:0000256" key="1">
    <source>
        <dbReference type="SAM" id="MobiDB-lite"/>
    </source>
</evidence>
<organism evidence="2 3">
    <name type="scientific">Podospora aff. communis PSN243</name>
    <dbReference type="NCBI Taxonomy" id="3040156"/>
    <lineage>
        <taxon>Eukaryota</taxon>
        <taxon>Fungi</taxon>
        <taxon>Dikarya</taxon>
        <taxon>Ascomycota</taxon>
        <taxon>Pezizomycotina</taxon>
        <taxon>Sordariomycetes</taxon>
        <taxon>Sordariomycetidae</taxon>
        <taxon>Sordariales</taxon>
        <taxon>Podosporaceae</taxon>
        <taxon>Podospora</taxon>
    </lineage>
</organism>
<comment type="caution">
    <text evidence="2">The sequence shown here is derived from an EMBL/GenBank/DDBJ whole genome shotgun (WGS) entry which is preliminary data.</text>
</comment>
<dbReference type="InterPro" id="IPR038921">
    <property type="entry name" value="YOR389W-like"/>
</dbReference>
<dbReference type="EMBL" id="MU865933">
    <property type="protein sequence ID" value="KAK4450257.1"/>
    <property type="molecule type" value="Genomic_DNA"/>
</dbReference>
<keyword evidence="3" id="KW-1185">Reference proteome</keyword>
<sequence>MKPKPLPALLAAAVAFSQPTFSQIHPSSESARQNAIDIFNALHSAMRQWGSSFHHNGMSIIPATIPRGTILYHGARSNNTPTAPEWLAFDREHAESFAHALPYNPLHPRPKPKPNTPLSLLQKPLFPSHSNPLEEEETNKTLRGYLHTFTTTRPLSLLYLDGSSAGNSPIGTLDTQDYLLRLLSPGDDCAAPILDRLRAQDLCDVVTPWGYDGLIRMEIGFEVIHCRDFAPAGGLRRGVVDMVVARWAKRLGYMAADGIEEGRFVEEVFAVTDSYVDYVAEPGDVTVGGVGGRDEEARRRCEREYLMPVEWRRWSFTEEDDMIYVAISRVMERICEVIFDVRDRLEEAGSGLRFKIATGGDVVFPERQTEETISLGRNAVKELTEDLRWSTWKRCRGCAVDEICFIAMWPYGRTQDHYAPGCRKQELFGTIEFWKDNYWRLQDIFD</sequence>
<evidence type="ECO:0000313" key="3">
    <source>
        <dbReference type="Proteomes" id="UP001321760"/>
    </source>
</evidence>
<dbReference type="PANTHER" id="PTHR35204">
    <property type="entry name" value="YALI0A21131P"/>
    <property type="match status" value="1"/>
</dbReference>
<feature type="region of interest" description="Disordered" evidence="1">
    <location>
        <begin position="102"/>
        <end position="138"/>
    </location>
</feature>
<proteinExistence type="predicted"/>
<reference evidence="2" key="1">
    <citation type="journal article" date="2023" name="Mol. Phylogenet. Evol.">
        <title>Genome-scale phylogeny and comparative genomics of the fungal order Sordariales.</title>
        <authorList>
            <person name="Hensen N."/>
            <person name="Bonometti L."/>
            <person name="Westerberg I."/>
            <person name="Brannstrom I.O."/>
            <person name="Guillou S."/>
            <person name="Cros-Aarteil S."/>
            <person name="Calhoun S."/>
            <person name="Haridas S."/>
            <person name="Kuo A."/>
            <person name="Mondo S."/>
            <person name="Pangilinan J."/>
            <person name="Riley R."/>
            <person name="LaButti K."/>
            <person name="Andreopoulos B."/>
            <person name="Lipzen A."/>
            <person name="Chen C."/>
            <person name="Yan M."/>
            <person name="Daum C."/>
            <person name="Ng V."/>
            <person name="Clum A."/>
            <person name="Steindorff A."/>
            <person name="Ohm R.A."/>
            <person name="Martin F."/>
            <person name="Silar P."/>
            <person name="Natvig D.O."/>
            <person name="Lalanne C."/>
            <person name="Gautier V."/>
            <person name="Ament-Velasquez S.L."/>
            <person name="Kruys A."/>
            <person name="Hutchinson M.I."/>
            <person name="Powell A.J."/>
            <person name="Barry K."/>
            <person name="Miller A.N."/>
            <person name="Grigoriev I.V."/>
            <person name="Debuchy R."/>
            <person name="Gladieux P."/>
            <person name="Hiltunen Thoren M."/>
            <person name="Johannesson H."/>
        </authorList>
    </citation>
    <scope>NUCLEOTIDE SEQUENCE</scope>
    <source>
        <strain evidence="2">PSN243</strain>
    </source>
</reference>
<name>A0AAV9GPZ0_9PEZI</name>
<dbReference type="Proteomes" id="UP001321760">
    <property type="component" value="Unassembled WGS sequence"/>
</dbReference>
<reference evidence="2" key="2">
    <citation type="submission" date="2023-05" db="EMBL/GenBank/DDBJ databases">
        <authorList>
            <consortium name="Lawrence Berkeley National Laboratory"/>
            <person name="Steindorff A."/>
            <person name="Hensen N."/>
            <person name="Bonometti L."/>
            <person name="Westerberg I."/>
            <person name="Brannstrom I.O."/>
            <person name="Guillou S."/>
            <person name="Cros-Aarteil S."/>
            <person name="Calhoun S."/>
            <person name="Haridas S."/>
            <person name="Kuo A."/>
            <person name="Mondo S."/>
            <person name="Pangilinan J."/>
            <person name="Riley R."/>
            <person name="Labutti K."/>
            <person name="Andreopoulos B."/>
            <person name="Lipzen A."/>
            <person name="Chen C."/>
            <person name="Yanf M."/>
            <person name="Daum C."/>
            <person name="Ng V."/>
            <person name="Clum A."/>
            <person name="Ohm R."/>
            <person name="Martin F."/>
            <person name="Silar P."/>
            <person name="Natvig D."/>
            <person name="Lalanne C."/>
            <person name="Gautier V."/>
            <person name="Ament-Velasquez S.L."/>
            <person name="Kruys A."/>
            <person name="Hutchinson M.I."/>
            <person name="Powell A.J."/>
            <person name="Barry K."/>
            <person name="Miller A.N."/>
            <person name="Grigoriev I.V."/>
            <person name="Debuchy R."/>
            <person name="Gladieux P."/>
            <person name="Thoren M.H."/>
            <person name="Johannesson H."/>
        </authorList>
    </citation>
    <scope>NUCLEOTIDE SEQUENCE</scope>
    <source>
        <strain evidence="2">PSN243</strain>
    </source>
</reference>
<accession>A0AAV9GPZ0</accession>